<dbReference type="EMBL" id="JXAK01000045">
    <property type="protein sequence ID" value="KIL39033.1"/>
    <property type="molecule type" value="Genomic_DNA"/>
</dbReference>
<evidence type="ECO:0000259" key="1">
    <source>
        <dbReference type="PROSITE" id="PS51677"/>
    </source>
</evidence>
<dbReference type="PANTHER" id="PTHR47561">
    <property type="entry name" value="POLYSACCHARIDE DEACETYLASE FAMILY PROTEIN (AFU_ORTHOLOGUE AFUA_6G05030)"/>
    <property type="match status" value="1"/>
</dbReference>
<dbReference type="CDD" id="cd10938">
    <property type="entry name" value="CE4_HpPgdA_like"/>
    <property type="match status" value="1"/>
</dbReference>
<sequence length="283" mass="32306">MAVNSPMNWPNQANCAAMITVNLDAEFFWLSLAPDSINRPKTLSMGQYGMDRGLDRMLDAFDRFGVKATFFVPGRTAEAYPEKVREVARRGHEIAHHGYAHEHFAKLPAEEQREAIERGIRALEDVCGVRPAGFRAPEGELTRETLRLLRDFGFEYSSSMFGDDRPYMTQIDGQLTDLVEIPIHWELNDFPYFAFNYSPAFPSGQGRIANYTQVLNIWKEEFKGYYKFGLHYVMQFDPQTIGTPGRIALLENLLSHMTTMGGVWFCTGSEMAEFWRTKRSGNG</sequence>
<dbReference type="Pfam" id="PF01522">
    <property type="entry name" value="Polysacc_deac_1"/>
    <property type="match status" value="1"/>
</dbReference>
<feature type="domain" description="NodB homology" evidence="1">
    <location>
        <begin position="40"/>
        <end position="266"/>
    </location>
</feature>
<protein>
    <submittedName>
        <fullName evidence="2">Polysaccharide deacetylase</fullName>
    </submittedName>
</protein>
<dbReference type="InterPro" id="IPR037950">
    <property type="entry name" value="PgdA-like"/>
</dbReference>
<evidence type="ECO:0000313" key="3">
    <source>
        <dbReference type="Proteomes" id="UP000031967"/>
    </source>
</evidence>
<reference evidence="2 3" key="1">
    <citation type="submission" date="2014-12" db="EMBL/GenBank/DDBJ databases">
        <title>Draft genome sequence of Paenibacillus kamchatkensis strain B-2647.</title>
        <authorList>
            <person name="Karlyshev A.V."/>
            <person name="Kudryashova E.B."/>
        </authorList>
    </citation>
    <scope>NUCLEOTIDE SEQUENCE [LARGE SCALE GENOMIC DNA]</scope>
    <source>
        <strain evidence="2 3">VKM B-2647</strain>
    </source>
</reference>
<organism evidence="2 3">
    <name type="scientific">Gordoniibacillus kamchatkensis</name>
    <dbReference type="NCBI Taxonomy" id="1590651"/>
    <lineage>
        <taxon>Bacteria</taxon>
        <taxon>Bacillati</taxon>
        <taxon>Bacillota</taxon>
        <taxon>Bacilli</taxon>
        <taxon>Bacillales</taxon>
        <taxon>Paenibacillaceae</taxon>
        <taxon>Gordoniibacillus</taxon>
    </lineage>
</organism>
<dbReference type="Proteomes" id="UP000031967">
    <property type="component" value="Unassembled WGS sequence"/>
</dbReference>
<dbReference type="InterPro" id="IPR002509">
    <property type="entry name" value="NODB_dom"/>
</dbReference>
<proteinExistence type="predicted"/>
<name>A0ABR5AEB9_9BACL</name>
<dbReference type="Gene3D" id="3.20.20.370">
    <property type="entry name" value="Glycoside hydrolase/deacetylase"/>
    <property type="match status" value="1"/>
</dbReference>
<dbReference type="SUPFAM" id="SSF88713">
    <property type="entry name" value="Glycoside hydrolase/deacetylase"/>
    <property type="match status" value="1"/>
</dbReference>
<comment type="caution">
    <text evidence="2">The sequence shown here is derived from an EMBL/GenBank/DDBJ whole genome shotgun (WGS) entry which is preliminary data.</text>
</comment>
<dbReference type="PANTHER" id="PTHR47561:SF1">
    <property type="entry name" value="POLYSACCHARIDE DEACETYLASE FAMILY PROTEIN (AFU_ORTHOLOGUE AFUA_6G05030)"/>
    <property type="match status" value="1"/>
</dbReference>
<dbReference type="PROSITE" id="PS51677">
    <property type="entry name" value="NODB"/>
    <property type="match status" value="1"/>
</dbReference>
<dbReference type="InterPro" id="IPR011330">
    <property type="entry name" value="Glyco_hydro/deAcase_b/a-brl"/>
</dbReference>
<keyword evidence="3" id="KW-1185">Reference proteome</keyword>
<dbReference type="RefSeq" id="WP_041049953.1">
    <property type="nucleotide sequence ID" value="NZ_JXAK01000045.1"/>
</dbReference>
<evidence type="ECO:0000313" key="2">
    <source>
        <dbReference type="EMBL" id="KIL39033.1"/>
    </source>
</evidence>
<accession>A0ABR5AEB9</accession>
<gene>
    <name evidence="2" type="ORF">SD70_22680</name>
</gene>